<dbReference type="AlphaFoldDB" id="A0ABD2N9H6"/>
<accession>A0ABD2N9H6</accession>
<evidence type="ECO:0000259" key="1">
    <source>
        <dbReference type="PROSITE" id="PS50835"/>
    </source>
</evidence>
<dbReference type="InterPro" id="IPR013270">
    <property type="entry name" value="CD47_Vset"/>
</dbReference>
<dbReference type="PANTHER" id="PTHR21261:SF2">
    <property type="entry name" value="GH04238P-RELATED"/>
    <property type="match status" value="1"/>
</dbReference>
<comment type="caution">
    <text evidence="2">The sequence shown here is derived from an EMBL/GenBank/DDBJ whole genome shotgun (WGS) entry which is preliminary data.</text>
</comment>
<dbReference type="InterPro" id="IPR036179">
    <property type="entry name" value="Ig-like_dom_sf"/>
</dbReference>
<dbReference type="Pfam" id="PF08204">
    <property type="entry name" value="V-set_CD47"/>
    <property type="match status" value="1"/>
</dbReference>
<proteinExistence type="predicted"/>
<dbReference type="PROSITE" id="PS50835">
    <property type="entry name" value="IG_LIKE"/>
    <property type="match status" value="1"/>
</dbReference>
<gene>
    <name evidence="2" type="ORF">HHI36_020064</name>
</gene>
<name>A0ABD2N9H6_9CUCU</name>
<dbReference type="Proteomes" id="UP001516400">
    <property type="component" value="Unassembled WGS sequence"/>
</dbReference>
<dbReference type="Gene3D" id="2.60.40.10">
    <property type="entry name" value="Immunoglobulins"/>
    <property type="match status" value="2"/>
</dbReference>
<dbReference type="InterPro" id="IPR013783">
    <property type="entry name" value="Ig-like_fold"/>
</dbReference>
<evidence type="ECO:0000313" key="3">
    <source>
        <dbReference type="Proteomes" id="UP001516400"/>
    </source>
</evidence>
<dbReference type="SUPFAM" id="SSF48726">
    <property type="entry name" value="Immunoglobulin"/>
    <property type="match status" value="2"/>
</dbReference>
<dbReference type="EMBL" id="JABFTP020000083">
    <property type="protein sequence ID" value="KAL3275297.1"/>
    <property type="molecule type" value="Genomic_DNA"/>
</dbReference>
<sequence>MNFLAAEVTYKAEDCQAFGVLRIKEVNIPTSVKSGEVNEIVLDCDFIADNETGIVVKWFYNGDKDQIYQWIAGSNGTGSPMGSLKDYIDASYKASNENISMYRALKLVNVTHKLTGSYSCKVTGDTDEIVQTKYLTIFVPPSEGLNLTVVRDDLSAICSVYGVFPEPKISLYLQKQNHTNTTSQDRIEEEVSQDESFFNKTTILSFSNDTTSTPSHFVCEMSIPGTEYGITEKRLFSIDNSSIQPHPSVFLLHSSLVLIFSILLKY</sequence>
<dbReference type="InterPro" id="IPR007110">
    <property type="entry name" value="Ig-like_dom"/>
</dbReference>
<organism evidence="2 3">
    <name type="scientific">Cryptolaemus montrouzieri</name>
    <dbReference type="NCBI Taxonomy" id="559131"/>
    <lineage>
        <taxon>Eukaryota</taxon>
        <taxon>Metazoa</taxon>
        <taxon>Ecdysozoa</taxon>
        <taxon>Arthropoda</taxon>
        <taxon>Hexapoda</taxon>
        <taxon>Insecta</taxon>
        <taxon>Pterygota</taxon>
        <taxon>Neoptera</taxon>
        <taxon>Endopterygota</taxon>
        <taxon>Coleoptera</taxon>
        <taxon>Polyphaga</taxon>
        <taxon>Cucujiformia</taxon>
        <taxon>Coccinelloidea</taxon>
        <taxon>Coccinellidae</taxon>
        <taxon>Scymninae</taxon>
        <taxon>Scymnini</taxon>
        <taxon>Cryptolaemus</taxon>
    </lineage>
</organism>
<evidence type="ECO:0000313" key="2">
    <source>
        <dbReference type="EMBL" id="KAL3275297.1"/>
    </source>
</evidence>
<keyword evidence="3" id="KW-1185">Reference proteome</keyword>
<dbReference type="PANTHER" id="PTHR21261">
    <property type="entry name" value="BEAT PROTEIN"/>
    <property type="match status" value="1"/>
</dbReference>
<protein>
    <recommendedName>
        <fullName evidence="1">Ig-like domain-containing protein</fullName>
    </recommendedName>
</protein>
<feature type="domain" description="Ig-like" evidence="1">
    <location>
        <begin position="24"/>
        <end position="136"/>
    </location>
</feature>
<reference evidence="2 3" key="1">
    <citation type="journal article" date="2021" name="BMC Biol.">
        <title>Horizontally acquired antibacterial genes associated with adaptive radiation of ladybird beetles.</title>
        <authorList>
            <person name="Li H.S."/>
            <person name="Tang X.F."/>
            <person name="Huang Y.H."/>
            <person name="Xu Z.Y."/>
            <person name="Chen M.L."/>
            <person name="Du X.Y."/>
            <person name="Qiu B.Y."/>
            <person name="Chen P.T."/>
            <person name="Zhang W."/>
            <person name="Slipinski A."/>
            <person name="Escalona H.E."/>
            <person name="Waterhouse R.M."/>
            <person name="Zwick A."/>
            <person name="Pang H."/>
        </authorList>
    </citation>
    <scope>NUCLEOTIDE SEQUENCE [LARGE SCALE GENOMIC DNA]</scope>
    <source>
        <strain evidence="2">SYSU2018</strain>
    </source>
</reference>